<dbReference type="Proteomes" id="UP000593567">
    <property type="component" value="Unassembled WGS sequence"/>
</dbReference>
<keyword evidence="4" id="KW-1185">Reference proteome</keyword>
<sequence>MAMGVSWATMTLLLMVATFPQLTQADLVLPSIAYNGAEKFATKNTSAHKALVSCSNPSPCISSTHPSIETLVSAGFASGVFIAILLTAITCYFYWKKKSKSCSITKLLL</sequence>
<evidence type="ECO:0000256" key="2">
    <source>
        <dbReference type="SAM" id="SignalP"/>
    </source>
</evidence>
<dbReference type="AlphaFoldDB" id="A0A7J7KAA9"/>
<protein>
    <submittedName>
        <fullName evidence="3">Uncharacterized protein</fullName>
    </submittedName>
</protein>
<keyword evidence="1" id="KW-0472">Membrane</keyword>
<keyword evidence="1" id="KW-0812">Transmembrane</keyword>
<evidence type="ECO:0000256" key="1">
    <source>
        <dbReference type="SAM" id="Phobius"/>
    </source>
</evidence>
<reference evidence="3" key="1">
    <citation type="submission" date="2020-06" db="EMBL/GenBank/DDBJ databases">
        <title>Draft genome of Bugula neritina, a colonial animal packing powerful symbionts and potential medicines.</title>
        <authorList>
            <person name="Rayko M."/>
        </authorList>
    </citation>
    <scope>NUCLEOTIDE SEQUENCE [LARGE SCALE GENOMIC DNA]</scope>
    <source>
        <strain evidence="3">Kwan_BN1</strain>
    </source>
</reference>
<keyword evidence="1" id="KW-1133">Transmembrane helix</keyword>
<gene>
    <name evidence="3" type="ORF">EB796_006548</name>
</gene>
<organism evidence="3 4">
    <name type="scientific">Bugula neritina</name>
    <name type="common">Brown bryozoan</name>
    <name type="synonym">Sertularia neritina</name>
    <dbReference type="NCBI Taxonomy" id="10212"/>
    <lineage>
        <taxon>Eukaryota</taxon>
        <taxon>Metazoa</taxon>
        <taxon>Spiralia</taxon>
        <taxon>Lophotrochozoa</taxon>
        <taxon>Bryozoa</taxon>
        <taxon>Gymnolaemata</taxon>
        <taxon>Cheilostomatida</taxon>
        <taxon>Flustrina</taxon>
        <taxon>Buguloidea</taxon>
        <taxon>Bugulidae</taxon>
        <taxon>Bugula</taxon>
    </lineage>
</organism>
<comment type="caution">
    <text evidence="3">The sequence shown here is derived from an EMBL/GenBank/DDBJ whole genome shotgun (WGS) entry which is preliminary data.</text>
</comment>
<keyword evidence="2" id="KW-0732">Signal</keyword>
<feature type="signal peptide" evidence="2">
    <location>
        <begin position="1"/>
        <end position="25"/>
    </location>
</feature>
<dbReference type="EMBL" id="VXIV02000930">
    <property type="protein sequence ID" value="KAF6035147.1"/>
    <property type="molecule type" value="Genomic_DNA"/>
</dbReference>
<proteinExistence type="predicted"/>
<feature type="chain" id="PRO_5029610402" evidence="2">
    <location>
        <begin position="26"/>
        <end position="109"/>
    </location>
</feature>
<accession>A0A7J7KAA9</accession>
<evidence type="ECO:0000313" key="3">
    <source>
        <dbReference type="EMBL" id="KAF6035147.1"/>
    </source>
</evidence>
<evidence type="ECO:0000313" key="4">
    <source>
        <dbReference type="Proteomes" id="UP000593567"/>
    </source>
</evidence>
<name>A0A7J7KAA9_BUGNE</name>
<feature type="transmembrane region" description="Helical" evidence="1">
    <location>
        <begin position="71"/>
        <end position="95"/>
    </location>
</feature>